<feature type="chain" id="PRO_5010520813" evidence="1">
    <location>
        <begin position="20"/>
        <end position="403"/>
    </location>
</feature>
<reference evidence="2 3" key="1">
    <citation type="submission" date="2017-02" db="EMBL/GenBank/DDBJ databases">
        <authorList>
            <person name="Peterson S.W."/>
        </authorList>
    </citation>
    <scope>NUCLEOTIDE SEQUENCE [LARGE SCALE GENOMIC DNA]</scope>
    <source>
        <strain evidence="2 3">ATCC 43324</strain>
    </source>
</reference>
<dbReference type="InterPro" id="IPR010870">
    <property type="entry name" value="Porin_O/P"/>
</dbReference>
<dbReference type="STRING" id="28136.SAMN02745202_00332"/>
<evidence type="ECO:0000313" key="2">
    <source>
        <dbReference type="EMBL" id="SJZ51031.1"/>
    </source>
</evidence>
<dbReference type="eggNOG" id="COG3637">
    <property type="taxonomic scope" value="Bacteria"/>
</dbReference>
<accession>A0A1T4L8Z8</accession>
<dbReference type="EMBL" id="FUXK01000003">
    <property type="protein sequence ID" value="SJZ51031.1"/>
    <property type="molecule type" value="Genomic_DNA"/>
</dbReference>
<gene>
    <name evidence="2" type="ORF">SAMN02745202_00332</name>
</gene>
<dbReference type="SUPFAM" id="SSF56935">
    <property type="entry name" value="Porins"/>
    <property type="match status" value="1"/>
</dbReference>
<feature type="signal peptide" evidence="1">
    <location>
        <begin position="1"/>
        <end position="19"/>
    </location>
</feature>
<proteinExistence type="predicted"/>
<sequence>MKTTFIVCAFLAATAVANAQNGANIGMGGSEGNYASLAEKVANLEKKNDAFNVYFNYAASFRTERDSRLNNWNAGFANKQLRLEIKGNIGDHLSYRFRHRLNKTNTAQGEDNFAKATDIMMVGWKFNNKVSLQGGKMCQIWGGFEFDENPMVIYQYSDMVDNMDNFMAGVVASFKPVPTQELAVEVSNAYNNKFNEFYAARSISREALGYRNLEASKAPLTYIANWNGSFLDGKLNTRWSWGLQTQARHKYSRMLVLGQQLNLNKLQWYVDYMGAWDGLDRLGIASNDLAAHLALSPSAKAWASDVHYNSFITKVNWQFAPGWNFMAKGMYETASVSKLEVGKNYRKSYGYIGSIEYYPMRDQDLRVFLAYVGRKYDFKAATGLKNYNTNRIELGFMYRIKAF</sequence>
<dbReference type="Proteomes" id="UP000190065">
    <property type="component" value="Unassembled WGS sequence"/>
</dbReference>
<keyword evidence="1" id="KW-0732">Signal</keyword>
<organism evidence="2 3">
    <name type="scientific">Segatella oulorum</name>
    <dbReference type="NCBI Taxonomy" id="28136"/>
    <lineage>
        <taxon>Bacteria</taxon>
        <taxon>Pseudomonadati</taxon>
        <taxon>Bacteroidota</taxon>
        <taxon>Bacteroidia</taxon>
        <taxon>Bacteroidales</taxon>
        <taxon>Prevotellaceae</taxon>
        <taxon>Segatella</taxon>
    </lineage>
</organism>
<dbReference type="RefSeq" id="WP_025069814.1">
    <property type="nucleotide sequence ID" value="NZ_FUXK01000003.1"/>
</dbReference>
<dbReference type="Pfam" id="PF07396">
    <property type="entry name" value="Porin_O_P"/>
    <property type="match status" value="1"/>
</dbReference>
<evidence type="ECO:0000313" key="3">
    <source>
        <dbReference type="Proteomes" id="UP000190065"/>
    </source>
</evidence>
<evidence type="ECO:0000256" key="1">
    <source>
        <dbReference type="SAM" id="SignalP"/>
    </source>
</evidence>
<name>A0A1T4L8Z8_9BACT</name>
<protein>
    <submittedName>
        <fullName evidence="2">Phosphate-selective porin O and P</fullName>
    </submittedName>
</protein>
<dbReference type="AlphaFoldDB" id="A0A1T4L8Z8"/>